<dbReference type="Proteomes" id="UP000276133">
    <property type="component" value="Unassembled WGS sequence"/>
</dbReference>
<keyword evidence="1" id="KW-1133">Transmembrane helix</keyword>
<keyword evidence="1" id="KW-0472">Membrane</keyword>
<feature type="transmembrane region" description="Helical" evidence="1">
    <location>
        <begin position="14"/>
        <end position="32"/>
    </location>
</feature>
<name>A0A3M7PS63_BRAPC</name>
<keyword evidence="3" id="KW-1185">Reference proteome</keyword>
<evidence type="ECO:0000313" key="3">
    <source>
        <dbReference type="Proteomes" id="UP000276133"/>
    </source>
</evidence>
<gene>
    <name evidence="2" type="ORF">BpHYR1_018991</name>
</gene>
<evidence type="ECO:0000256" key="1">
    <source>
        <dbReference type="SAM" id="Phobius"/>
    </source>
</evidence>
<dbReference type="EMBL" id="REGN01009156">
    <property type="protein sequence ID" value="RNA01824.1"/>
    <property type="molecule type" value="Genomic_DNA"/>
</dbReference>
<evidence type="ECO:0000313" key="2">
    <source>
        <dbReference type="EMBL" id="RNA01824.1"/>
    </source>
</evidence>
<reference evidence="2 3" key="1">
    <citation type="journal article" date="2018" name="Sci. Rep.">
        <title>Genomic signatures of local adaptation to the degree of environmental predictability in rotifers.</title>
        <authorList>
            <person name="Franch-Gras L."/>
            <person name="Hahn C."/>
            <person name="Garcia-Roger E.M."/>
            <person name="Carmona M.J."/>
            <person name="Serra M."/>
            <person name="Gomez A."/>
        </authorList>
    </citation>
    <scope>NUCLEOTIDE SEQUENCE [LARGE SCALE GENOMIC DNA]</scope>
    <source>
        <strain evidence="2">HYR1</strain>
    </source>
</reference>
<proteinExistence type="predicted"/>
<sequence>MSEILKFHNELIEYLHPLLNLFILFFGIMTIGTEQITEFGNSTFNTRLDAFENSTNTRFNAIEASMDSRFNAIDSNIADNFANLKTM</sequence>
<organism evidence="2 3">
    <name type="scientific">Brachionus plicatilis</name>
    <name type="common">Marine rotifer</name>
    <name type="synonym">Brachionus muelleri</name>
    <dbReference type="NCBI Taxonomy" id="10195"/>
    <lineage>
        <taxon>Eukaryota</taxon>
        <taxon>Metazoa</taxon>
        <taxon>Spiralia</taxon>
        <taxon>Gnathifera</taxon>
        <taxon>Rotifera</taxon>
        <taxon>Eurotatoria</taxon>
        <taxon>Monogononta</taxon>
        <taxon>Pseudotrocha</taxon>
        <taxon>Ploima</taxon>
        <taxon>Brachionidae</taxon>
        <taxon>Brachionus</taxon>
    </lineage>
</organism>
<accession>A0A3M7PS63</accession>
<dbReference type="AlphaFoldDB" id="A0A3M7PS63"/>
<feature type="non-terminal residue" evidence="2">
    <location>
        <position position="87"/>
    </location>
</feature>
<protein>
    <submittedName>
        <fullName evidence="2">Uncharacterized protein</fullName>
    </submittedName>
</protein>
<keyword evidence="1" id="KW-0812">Transmembrane</keyword>
<comment type="caution">
    <text evidence="2">The sequence shown here is derived from an EMBL/GenBank/DDBJ whole genome shotgun (WGS) entry which is preliminary data.</text>
</comment>